<sequence length="55" mass="6229">MIPNLSKGCCIITGTSFDLPMTLQIEKLNFARQPDSEDVNLEKLWASEKNFDNLV</sequence>
<accession>A0A2V0QSU8</accession>
<name>A0A2V0QSU8_PSESF</name>
<organism evidence="1 2">
    <name type="scientific">Pseudomonas syringae pv. actinidiae</name>
    <dbReference type="NCBI Taxonomy" id="103796"/>
    <lineage>
        <taxon>Bacteria</taxon>
        <taxon>Pseudomonadati</taxon>
        <taxon>Pseudomonadota</taxon>
        <taxon>Gammaproteobacteria</taxon>
        <taxon>Pseudomonadales</taxon>
        <taxon>Pseudomonadaceae</taxon>
        <taxon>Pseudomonas</taxon>
        <taxon>Pseudomonas syringae</taxon>
    </lineage>
</organism>
<comment type="caution">
    <text evidence="1">The sequence shown here is derived from an EMBL/GenBank/DDBJ whole genome shotgun (WGS) entry which is preliminary data.</text>
</comment>
<proteinExistence type="predicted"/>
<dbReference type="AlphaFoldDB" id="A0A2V0QSU8"/>
<reference evidence="1 2" key="1">
    <citation type="submission" date="2018-04" db="EMBL/GenBank/DDBJ databases">
        <title>Draft genome sequence of Pseudomonas syringae pv. actinidiae biovar 1 strains isolated from kiwifruit in Kagawa prefecture.</title>
        <authorList>
            <person name="Tabuchi M."/>
            <person name="Saito M."/>
            <person name="Fujiwara S."/>
            <person name="Sasa N."/>
            <person name="Akimitsu K."/>
            <person name="Gomi K."/>
            <person name="Konishi-Sugita S."/>
            <person name="Hamano K."/>
            <person name="Kataoka I."/>
        </authorList>
    </citation>
    <scope>NUCLEOTIDE SEQUENCE [LARGE SCALE GENOMIC DNA]</scope>
    <source>
        <strain evidence="1 2">MAFF212206</strain>
    </source>
</reference>
<dbReference type="GO" id="GO:0032259">
    <property type="term" value="P:methylation"/>
    <property type="evidence" value="ECO:0007669"/>
    <property type="project" value="UniProtKB-KW"/>
</dbReference>
<protein>
    <submittedName>
        <fullName evidence="1">tRNA G18 (Ribose-2'-O)-methylase SpoU</fullName>
    </submittedName>
</protein>
<evidence type="ECO:0000313" key="2">
    <source>
        <dbReference type="Proteomes" id="UP000247480"/>
    </source>
</evidence>
<evidence type="ECO:0000313" key="1">
    <source>
        <dbReference type="EMBL" id="GBH11720.1"/>
    </source>
</evidence>
<gene>
    <name evidence="1" type="ORF">KPSA1_05163</name>
</gene>
<dbReference type="GO" id="GO:0008168">
    <property type="term" value="F:methyltransferase activity"/>
    <property type="evidence" value="ECO:0007669"/>
    <property type="project" value="UniProtKB-KW"/>
</dbReference>
<keyword evidence="1" id="KW-0489">Methyltransferase</keyword>
<dbReference type="EMBL" id="BGJZ01000265">
    <property type="protein sequence ID" value="GBH11720.1"/>
    <property type="molecule type" value="Genomic_DNA"/>
</dbReference>
<keyword evidence="1" id="KW-0808">Transferase</keyword>
<dbReference type="Proteomes" id="UP000247480">
    <property type="component" value="Unassembled WGS sequence"/>
</dbReference>